<reference evidence="4 5" key="1">
    <citation type="journal article" date="2014" name="Int. J. Syst. Evol. Microbiol.">
        <title>Ramlibacter solisilvae sp. nov., isolated from forest soil, and emended description of the genus Ramlibacter.</title>
        <authorList>
            <person name="Lee H.J."/>
            <person name="Lee S.H."/>
            <person name="Lee S.S."/>
            <person name="Lee J.S."/>
            <person name="Kim Y."/>
            <person name="Kim S.C."/>
            <person name="Jeon C.O."/>
        </authorList>
    </citation>
    <scope>NUCLEOTIDE SEQUENCE [LARGE SCALE GENOMIC DNA]</scope>
    <source>
        <strain evidence="4 5">5-10</strain>
    </source>
</reference>
<dbReference type="Pfam" id="PF01569">
    <property type="entry name" value="PAP2"/>
    <property type="match status" value="1"/>
</dbReference>
<organism evidence="4 5">
    <name type="scientific">Ramlibacter tataouinensis</name>
    <dbReference type="NCBI Taxonomy" id="94132"/>
    <lineage>
        <taxon>Bacteria</taxon>
        <taxon>Pseudomonadati</taxon>
        <taxon>Pseudomonadota</taxon>
        <taxon>Betaproteobacteria</taxon>
        <taxon>Burkholderiales</taxon>
        <taxon>Comamonadaceae</taxon>
        <taxon>Ramlibacter</taxon>
    </lineage>
</organism>
<dbReference type="RefSeq" id="WP_061497628.1">
    <property type="nucleotide sequence ID" value="NZ_CP010951.1"/>
</dbReference>
<dbReference type="InterPro" id="IPR036938">
    <property type="entry name" value="PAP2/HPO_sf"/>
</dbReference>
<accession>A0A127JS64</accession>
<sequence length="274" mass="29119">MPIQNRLLVALAALACLGACSSQLPRPTPASEVPEIRPGVLAGYLPRNALPNSLTLLAAPPASGTAAFAVDEEAYRSTRSLQGSARWKQASEDAVLRFPQAAAAFSCAADLPITEKDTPHTYLLLRRTMADAGLATYAAKDSYKRKRPFATYNEPTCAPAEEASLAKDGSYPSGHSSLGWAWALVLAEIVPERADAILKRGEAYGQSRVICGVHWQSDVDAGRLVAAGVVARVHAEPAFLAEVEAARKEIREARSKKLAPSRDCGAEAQALGTR</sequence>
<dbReference type="InterPro" id="IPR001011">
    <property type="entry name" value="Acid_Pase_classA_bac"/>
</dbReference>
<dbReference type="EMBL" id="CP010951">
    <property type="protein sequence ID" value="AMO22733.1"/>
    <property type="molecule type" value="Genomic_DNA"/>
</dbReference>
<comment type="similarity">
    <text evidence="1">Belongs to the class A bacterial acid phosphatase family.</text>
</comment>
<dbReference type="SMART" id="SM00014">
    <property type="entry name" value="acidPPc"/>
    <property type="match status" value="1"/>
</dbReference>
<feature type="signal peptide" evidence="2">
    <location>
        <begin position="1"/>
        <end position="21"/>
    </location>
</feature>
<evidence type="ECO:0000256" key="2">
    <source>
        <dbReference type="SAM" id="SignalP"/>
    </source>
</evidence>
<dbReference type="Gene3D" id="1.20.144.10">
    <property type="entry name" value="Phosphatidic acid phosphatase type 2/haloperoxidase"/>
    <property type="match status" value="1"/>
</dbReference>
<keyword evidence="1" id="KW-0378">Hydrolase</keyword>
<dbReference type="CDD" id="cd03397">
    <property type="entry name" value="PAP2_acid_phosphatase"/>
    <property type="match status" value="1"/>
</dbReference>
<feature type="chain" id="PRO_5007449651" description="Acid phosphatase" evidence="2">
    <location>
        <begin position="22"/>
        <end position="274"/>
    </location>
</feature>
<gene>
    <name evidence="4" type="ORF">UC35_07355</name>
</gene>
<evidence type="ECO:0000313" key="4">
    <source>
        <dbReference type="EMBL" id="AMO22733.1"/>
    </source>
</evidence>
<keyword evidence="2" id="KW-0732">Signal</keyword>
<evidence type="ECO:0000259" key="3">
    <source>
        <dbReference type="SMART" id="SM00014"/>
    </source>
</evidence>
<dbReference type="PRINTS" id="PR00483">
    <property type="entry name" value="BACPHPHTASE"/>
</dbReference>
<dbReference type="OrthoDB" id="9780507at2"/>
<protein>
    <recommendedName>
        <fullName evidence="1">Acid phosphatase</fullName>
        <ecNumber evidence="1">3.1.3.2</ecNumber>
    </recommendedName>
</protein>
<dbReference type="AlphaFoldDB" id="A0A127JS64"/>
<dbReference type="InterPro" id="IPR000326">
    <property type="entry name" value="PAP2/HPO"/>
</dbReference>
<dbReference type="EC" id="3.1.3.2" evidence="1"/>
<comment type="catalytic activity">
    <reaction evidence="1">
        <text>a phosphate monoester + H2O = an alcohol + phosphate</text>
        <dbReference type="Rhea" id="RHEA:15017"/>
        <dbReference type="ChEBI" id="CHEBI:15377"/>
        <dbReference type="ChEBI" id="CHEBI:30879"/>
        <dbReference type="ChEBI" id="CHEBI:43474"/>
        <dbReference type="ChEBI" id="CHEBI:67140"/>
        <dbReference type="EC" id="3.1.3.2"/>
    </reaction>
</comment>
<proteinExistence type="inferred from homology"/>
<dbReference type="PIRSF" id="PIRSF000897">
    <property type="entry name" value="Acid_Ptase_ClsA"/>
    <property type="match status" value="1"/>
</dbReference>
<name>A0A127JS64_9BURK</name>
<evidence type="ECO:0000313" key="5">
    <source>
        <dbReference type="Proteomes" id="UP000070433"/>
    </source>
</evidence>
<keyword evidence="5" id="KW-1185">Reference proteome</keyword>
<dbReference type="SUPFAM" id="SSF48317">
    <property type="entry name" value="Acid phosphatase/Vanadium-dependent haloperoxidase"/>
    <property type="match status" value="1"/>
</dbReference>
<dbReference type="GO" id="GO:0003993">
    <property type="term" value="F:acid phosphatase activity"/>
    <property type="evidence" value="ECO:0007669"/>
    <property type="project" value="UniProtKB-EC"/>
</dbReference>
<feature type="domain" description="Phosphatidic acid phosphatase type 2/haloperoxidase" evidence="3">
    <location>
        <begin position="122"/>
        <end position="234"/>
    </location>
</feature>
<dbReference type="PATRIC" id="fig|94132.3.peg.1502"/>
<evidence type="ECO:0000256" key="1">
    <source>
        <dbReference type="PIRNR" id="PIRNR000897"/>
    </source>
</evidence>
<dbReference type="Proteomes" id="UP000070433">
    <property type="component" value="Chromosome"/>
</dbReference>
<dbReference type="GO" id="GO:0030288">
    <property type="term" value="C:outer membrane-bounded periplasmic space"/>
    <property type="evidence" value="ECO:0007669"/>
    <property type="project" value="InterPro"/>
</dbReference>